<dbReference type="GO" id="GO:0005576">
    <property type="term" value="C:extracellular region"/>
    <property type="evidence" value="ECO:0007669"/>
    <property type="project" value="UniProtKB-SubCell"/>
</dbReference>
<evidence type="ECO:0000256" key="3">
    <source>
        <dbReference type="ARBA" id="ARBA00022473"/>
    </source>
</evidence>
<keyword evidence="6" id="KW-1015">Disulfide bond</keyword>
<dbReference type="GO" id="GO:0010052">
    <property type="term" value="P:guard cell differentiation"/>
    <property type="evidence" value="ECO:0007669"/>
    <property type="project" value="UniProtKB-UniRule"/>
</dbReference>
<comment type="caution">
    <text evidence="8">The sequence shown here is derived from an EMBL/GenBank/DDBJ whole genome shotgun (WGS) entry which is preliminary data.</text>
</comment>
<evidence type="ECO:0000256" key="1">
    <source>
        <dbReference type="ARBA" id="ARBA00004613"/>
    </source>
</evidence>
<evidence type="ECO:0000256" key="5">
    <source>
        <dbReference type="ARBA" id="ARBA00022729"/>
    </source>
</evidence>
<keyword evidence="5" id="KW-0732">Signal</keyword>
<name>A0A835KD13_9ROSI</name>
<keyword evidence="9" id="KW-1185">Reference proteome</keyword>
<dbReference type="AlphaFoldDB" id="A0A835KD13"/>
<dbReference type="PANTHER" id="PTHR33109:SF3">
    <property type="entry name" value="EPIDERMAL PATTERNING FACTOR-LIKE PROTEIN"/>
    <property type="match status" value="1"/>
</dbReference>
<gene>
    <name evidence="8" type="ORF">SADUNF_Sadunf03G0024700</name>
</gene>
<comment type="function">
    <text evidence="7">Controls stomatal patterning.</text>
</comment>
<proteinExistence type="inferred from homology"/>
<evidence type="ECO:0000256" key="7">
    <source>
        <dbReference type="RuleBase" id="RU367102"/>
    </source>
</evidence>
<organism evidence="8 9">
    <name type="scientific">Salix dunnii</name>
    <dbReference type="NCBI Taxonomy" id="1413687"/>
    <lineage>
        <taxon>Eukaryota</taxon>
        <taxon>Viridiplantae</taxon>
        <taxon>Streptophyta</taxon>
        <taxon>Embryophyta</taxon>
        <taxon>Tracheophyta</taxon>
        <taxon>Spermatophyta</taxon>
        <taxon>Magnoliopsida</taxon>
        <taxon>eudicotyledons</taxon>
        <taxon>Gunneridae</taxon>
        <taxon>Pentapetalae</taxon>
        <taxon>rosids</taxon>
        <taxon>fabids</taxon>
        <taxon>Malpighiales</taxon>
        <taxon>Salicaceae</taxon>
        <taxon>Saliceae</taxon>
        <taxon>Salix</taxon>
    </lineage>
</organism>
<comment type="similarity">
    <text evidence="2 7">Belongs to the plant cysteine rich small secretory peptide family. Epidermal patterning factor subfamily.</text>
</comment>
<accession>A0A835KD13</accession>
<evidence type="ECO:0000313" key="9">
    <source>
        <dbReference type="Proteomes" id="UP000657918"/>
    </source>
</evidence>
<evidence type="ECO:0000256" key="4">
    <source>
        <dbReference type="ARBA" id="ARBA00022525"/>
    </source>
</evidence>
<comment type="subcellular location">
    <subcellularLocation>
        <location evidence="1 7">Secreted</location>
    </subcellularLocation>
</comment>
<dbReference type="InterPro" id="IPR039455">
    <property type="entry name" value="EPFL"/>
</dbReference>
<reference evidence="8 9" key="1">
    <citation type="submission" date="2020-10" db="EMBL/GenBank/DDBJ databases">
        <title>Plant Genome Project.</title>
        <authorList>
            <person name="Zhang R.-G."/>
        </authorList>
    </citation>
    <scope>NUCLEOTIDE SEQUENCE [LARGE SCALE GENOMIC DNA]</scope>
    <source>
        <strain evidence="8">FAFU-HL-1</strain>
        <tissue evidence="8">Leaf</tissue>
    </source>
</reference>
<dbReference type="OrthoDB" id="1843021at2759"/>
<evidence type="ECO:0000256" key="6">
    <source>
        <dbReference type="ARBA" id="ARBA00023157"/>
    </source>
</evidence>
<dbReference type="PANTHER" id="PTHR33109">
    <property type="entry name" value="EPIDERMAL PATTERNING FACTOR-LIKE PROTEIN 4"/>
    <property type="match status" value="1"/>
</dbReference>
<dbReference type="EMBL" id="JADGMS010000003">
    <property type="protein sequence ID" value="KAF9685152.1"/>
    <property type="molecule type" value="Genomic_DNA"/>
</dbReference>
<dbReference type="Proteomes" id="UP000657918">
    <property type="component" value="Unassembled WGS sequence"/>
</dbReference>
<keyword evidence="3 7" id="KW-0217">Developmental protein</keyword>
<protein>
    <recommendedName>
        <fullName evidence="7">Epidermal patterning factor-like protein</fullName>
    </recommendedName>
</protein>
<evidence type="ECO:0000313" key="8">
    <source>
        <dbReference type="EMBL" id="KAF9685152.1"/>
    </source>
</evidence>
<evidence type="ECO:0000256" key="2">
    <source>
        <dbReference type="ARBA" id="ARBA00008127"/>
    </source>
</evidence>
<dbReference type="Pfam" id="PF17181">
    <property type="entry name" value="EPF"/>
    <property type="match status" value="1"/>
</dbReference>
<sequence>MAGCPNGWPRLSVPHPPNCERISTRGDEKGSAVYAYSDFLLYIRDLWVVSQIFQKPELSRRGGGAGAADFHYLTKPESLACEAISPSCTKLNQVPRQDKRLHQEKPKKSWRPFAPINGAGAHQAATGHSLQSLKALLDSNLDPQFGPEKKDIEIKEGMINEAAAADYAKGIAKIGSTPPSCEHKCHGCSPCEAIQVPTISKTENRHLNVNYANYEPEGWKCRCGPSFYSP</sequence>
<keyword evidence="4 7" id="KW-0964">Secreted</keyword>